<feature type="region of interest" description="Disordered" evidence="2">
    <location>
        <begin position="25"/>
        <end position="45"/>
    </location>
</feature>
<name>A0ABV7EL62_9GAMM</name>
<evidence type="ECO:0000256" key="1">
    <source>
        <dbReference type="ARBA" id="ARBA00010116"/>
    </source>
</evidence>
<proteinExistence type="inferred from homology"/>
<evidence type="ECO:0000256" key="2">
    <source>
        <dbReference type="SAM" id="MobiDB-lite"/>
    </source>
</evidence>
<evidence type="ECO:0000259" key="4">
    <source>
        <dbReference type="PROSITE" id="PS51127"/>
    </source>
</evidence>
<dbReference type="Gene3D" id="2.60.40.10">
    <property type="entry name" value="Immunoglobulins"/>
    <property type="match status" value="4"/>
</dbReference>
<dbReference type="RefSeq" id="WP_380685868.1">
    <property type="nucleotide sequence ID" value="NZ_JBHRSS010000001.1"/>
</dbReference>
<dbReference type="SMART" id="SM00634">
    <property type="entry name" value="BID_1"/>
    <property type="match status" value="4"/>
</dbReference>
<comment type="caution">
    <text evidence="5">The sequence shown here is derived from an EMBL/GenBank/DDBJ whole genome shotgun (WGS) entry which is preliminary data.</text>
</comment>
<dbReference type="InterPro" id="IPR013783">
    <property type="entry name" value="Ig-like_fold"/>
</dbReference>
<dbReference type="PROSITE" id="PS51127">
    <property type="entry name" value="BIG1"/>
    <property type="match status" value="2"/>
</dbReference>
<feature type="region of interest" description="Disordered" evidence="2">
    <location>
        <begin position="504"/>
        <end position="527"/>
    </location>
</feature>
<keyword evidence="6" id="KW-1185">Reference proteome</keyword>
<feature type="domain" description="Big-1" evidence="4">
    <location>
        <begin position="334"/>
        <end position="431"/>
    </location>
</feature>
<feature type="signal peptide" evidence="3">
    <location>
        <begin position="1"/>
        <end position="22"/>
    </location>
</feature>
<dbReference type="PANTHER" id="PTHR39576:SF1">
    <property type="entry name" value="INVASIN"/>
    <property type="match status" value="1"/>
</dbReference>
<dbReference type="SUPFAM" id="SSF49373">
    <property type="entry name" value="Invasin/intimin cell-adhesion fragments"/>
    <property type="match status" value="4"/>
</dbReference>
<dbReference type="EMBL" id="JBHRSS010000001">
    <property type="protein sequence ID" value="MFC3102626.1"/>
    <property type="molecule type" value="Genomic_DNA"/>
</dbReference>
<protein>
    <submittedName>
        <fullName evidence="5">Ig-like domain-containing protein</fullName>
    </submittedName>
</protein>
<dbReference type="InterPro" id="IPR003344">
    <property type="entry name" value="Big_1_dom"/>
</dbReference>
<evidence type="ECO:0000313" key="6">
    <source>
        <dbReference type="Proteomes" id="UP001595462"/>
    </source>
</evidence>
<dbReference type="PROSITE" id="PS51257">
    <property type="entry name" value="PROKAR_LIPOPROTEIN"/>
    <property type="match status" value="1"/>
</dbReference>
<comment type="similarity">
    <text evidence="1">Belongs to the intimin/invasin family.</text>
</comment>
<evidence type="ECO:0000256" key="3">
    <source>
        <dbReference type="SAM" id="SignalP"/>
    </source>
</evidence>
<dbReference type="Proteomes" id="UP001595462">
    <property type="component" value="Unassembled WGS sequence"/>
</dbReference>
<reference evidence="6" key="1">
    <citation type="journal article" date="2019" name="Int. J. Syst. Evol. Microbiol.">
        <title>The Global Catalogue of Microorganisms (GCM) 10K type strain sequencing project: providing services to taxonomists for standard genome sequencing and annotation.</title>
        <authorList>
            <consortium name="The Broad Institute Genomics Platform"/>
            <consortium name="The Broad Institute Genome Sequencing Center for Infectious Disease"/>
            <person name="Wu L."/>
            <person name="Ma J."/>
        </authorList>
    </citation>
    <scope>NUCLEOTIDE SEQUENCE [LARGE SCALE GENOMIC DNA]</scope>
    <source>
        <strain evidence="6">KCTC 52640</strain>
    </source>
</reference>
<gene>
    <name evidence="5" type="ORF">ACFOSU_01840</name>
</gene>
<feature type="chain" id="PRO_5046751909" evidence="3">
    <location>
        <begin position="23"/>
        <end position="601"/>
    </location>
</feature>
<dbReference type="PANTHER" id="PTHR39576">
    <property type="entry name" value="ATTACHING AND EFFACING PROTEIN HOMOLOG-RELATED-RELATED"/>
    <property type="match status" value="1"/>
</dbReference>
<feature type="domain" description="Big-1" evidence="4">
    <location>
        <begin position="148"/>
        <end position="244"/>
    </location>
</feature>
<dbReference type="InterPro" id="IPR008964">
    <property type="entry name" value="Invasin/intimin_cell_adhesion"/>
</dbReference>
<sequence>MNRKLYLIAIIFLIALTLSACGGSTSGSDSDANDDSGNGGGADNGDAVSDVSQLDLIASATTLTSAAVQNESGVVLTAIARDSDNNAVADPDIEFNASSGRLELDTGTSSNGTATALLYNDPDRANRTITVTASSGGVSDSIQIEVSGTRLSIAGPDAVATGDDARFTATLVDSSGDPIQGAALTLQSELNPPVSAGTVDTNASGEATFRVTETNPGTDNVSASGRGATAVKTVKVGGERITFVTATDEEPPTVGTEPLPLQVRYSDDSGPIVDQQVAFTASRGDLRPESPPTNAQGIAETTLQSRVAGPSTVTASAGGVQASRTINFRAADPSTLILNAASTTLAPNESTTLRVTVRDEFSNLVEDERVNFALAGGGSGTLSSSQALTNDAGVATVTYTAGSSSATEPVEITATVAADDSITDSASLTIAGEALSIRLGTGSAPDLSTDGTTYAWPYAVLISDAAGNPVSEASLRLSIRSQAYQASDNPDGSIICPSEDINNNGILDADEDDGDGDNGNGTLEPGRVATVPVSPTLDDSGVARFDVTYLSRFAQRVEVELTATAEAAGSEGAESLTFVLDGARAGTNPFDSDCSSSQTTN</sequence>
<accession>A0ABV7EL62</accession>
<keyword evidence="3" id="KW-0732">Signal</keyword>
<dbReference type="Pfam" id="PF02369">
    <property type="entry name" value="Big_1"/>
    <property type="match status" value="3"/>
</dbReference>
<evidence type="ECO:0000313" key="5">
    <source>
        <dbReference type="EMBL" id="MFC3102626.1"/>
    </source>
</evidence>
<dbReference type="InterPro" id="IPR051715">
    <property type="entry name" value="Intimin-Invasin_domain"/>
</dbReference>
<organism evidence="5 6">
    <name type="scientific">Salinisphaera aquimarina</name>
    <dbReference type="NCBI Taxonomy" id="2094031"/>
    <lineage>
        <taxon>Bacteria</taxon>
        <taxon>Pseudomonadati</taxon>
        <taxon>Pseudomonadota</taxon>
        <taxon>Gammaproteobacteria</taxon>
        <taxon>Salinisphaerales</taxon>
        <taxon>Salinisphaeraceae</taxon>
        <taxon>Salinisphaera</taxon>
    </lineage>
</organism>